<dbReference type="Pfam" id="PF00498">
    <property type="entry name" value="FHA"/>
    <property type="match status" value="1"/>
</dbReference>
<keyword evidence="3" id="KW-1185">Reference proteome</keyword>
<proteinExistence type="predicted"/>
<dbReference type="SUPFAM" id="SSF49879">
    <property type="entry name" value="SMAD/FHA domain"/>
    <property type="match status" value="1"/>
</dbReference>
<dbReference type="SMART" id="SM00240">
    <property type="entry name" value="FHA"/>
    <property type="match status" value="1"/>
</dbReference>
<dbReference type="AlphaFoldDB" id="A0A4R6XDQ8"/>
<dbReference type="Proteomes" id="UP000295724">
    <property type="component" value="Unassembled WGS sequence"/>
</dbReference>
<dbReference type="InterPro" id="IPR008984">
    <property type="entry name" value="SMAD_FHA_dom_sf"/>
</dbReference>
<accession>A0A4R6XDQ8</accession>
<feature type="domain" description="FHA" evidence="1">
    <location>
        <begin position="19"/>
        <end position="68"/>
    </location>
</feature>
<evidence type="ECO:0000259" key="1">
    <source>
        <dbReference type="PROSITE" id="PS50006"/>
    </source>
</evidence>
<dbReference type="InterPro" id="IPR000253">
    <property type="entry name" value="FHA_dom"/>
</dbReference>
<dbReference type="OrthoDB" id="273564at2"/>
<dbReference type="EMBL" id="SNZB01000006">
    <property type="protein sequence ID" value="TDR17432.1"/>
    <property type="molecule type" value="Genomic_DNA"/>
</dbReference>
<protein>
    <submittedName>
        <fullName evidence="2">FHA domain protein</fullName>
    </submittedName>
</protein>
<dbReference type="Gene3D" id="2.60.200.20">
    <property type="match status" value="1"/>
</dbReference>
<dbReference type="PROSITE" id="PS50006">
    <property type="entry name" value="FHA_DOMAIN"/>
    <property type="match status" value="1"/>
</dbReference>
<dbReference type="InterPro" id="IPR050923">
    <property type="entry name" value="Cell_Proc_Reg/RNA_Proc"/>
</dbReference>
<sequence>MATLLNTVTKHMTLLRSHHIFGRHSGSSHTVLDNLESSRLHASIYWNGSHWLIQDSSSNGTFVNGKALTTQVKTRLKIGDSIQFGAMNACSWVFYDDQPPKSLLLSLIDGVDPIELEGVVLLPDEISPDLTLYQTSDGQWVAENNNGVMQLTSGSKITTDEKSWVFIDAETADKTQQADHINNQELAPVSLEFSVSRDEEHVSMVFTINRIQIDLGERTHHYLMLFLARKRIRDCEQGIEDSEQGWIDKDLLCQQTGLDEKYINLQIYRFRQQITQANPVAVHLLQIIERRRGQIRFALKSVVINGGSDLPNHQ</sequence>
<reference evidence="2 3" key="1">
    <citation type="submission" date="2019-03" db="EMBL/GenBank/DDBJ databases">
        <title>Genomic Encyclopedia of Type Strains, Phase IV (KMG-IV): sequencing the most valuable type-strain genomes for metagenomic binning, comparative biology and taxonomic classification.</title>
        <authorList>
            <person name="Goeker M."/>
        </authorList>
    </citation>
    <scope>NUCLEOTIDE SEQUENCE [LARGE SCALE GENOMIC DNA]</scope>
    <source>
        <strain evidence="2 3">DSM 25488</strain>
    </source>
</reference>
<evidence type="ECO:0000313" key="2">
    <source>
        <dbReference type="EMBL" id="TDR17432.1"/>
    </source>
</evidence>
<dbReference type="PANTHER" id="PTHR23308">
    <property type="entry name" value="NUCLEAR INHIBITOR OF PROTEIN PHOSPHATASE-1"/>
    <property type="match status" value="1"/>
</dbReference>
<name>A0A4R6XDQ8_9GAMM</name>
<gene>
    <name evidence="2" type="ORF">C8D91_2490</name>
</gene>
<dbReference type="CDD" id="cd00060">
    <property type="entry name" value="FHA"/>
    <property type="match status" value="1"/>
</dbReference>
<evidence type="ECO:0000313" key="3">
    <source>
        <dbReference type="Proteomes" id="UP000295724"/>
    </source>
</evidence>
<comment type="caution">
    <text evidence="2">The sequence shown here is derived from an EMBL/GenBank/DDBJ whole genome shotgun (WGS) entry which is preliminary data.</text>
</comment>
<organism evidence="2 3">
    <name type="scientific">Marinicella litoralis</name>
    <dbReference type="NCBI Taxonomy" id="644220"/>
    <lineage>
        <taxon>Bacteria</taxon>
        <taxon>Pseudomonadati</taxon>
        <taxon>Pseudomonadota</taxon>
        <taxon>Gammaproteobacteria</taxon>
        <taxon>Lysobacterales</taxon>
        <taxon>Marinicellaceae</taxon>
        <taxon>Marinicella</taxon>
    </lineage>
</organism>
<dbReference type="RefSeq" id="WP_099018801.1">
    <property type="nucleotide sequence ID" value="NZ_NIHB01000002.1"/>
</dbReference>